<dbReference type="RefSeq" id="WP_211958012.1">
    <property type="nucleotide sequence ID" value="NZ_CAJPVI010000072.1"/>
</dbReference>
<dbReference type="Proteomes" id="UP000672657">
    <property type="component" value="Unassembled WGS sequence"/>
</dbReference>
<dbReference type="InterPro" id="IPR050259">
    <property type="entry name" value="SDR"/>
</dbReference>
<dbReference type="InterPro" id="IPR020904">
    <property type="entry name" value="Sc_DH/Rdtase_CS"/>
</dbReference>
<keyword evidence="2" id="KW-0560">Oxidoreductase</keyword>
<dbReference type="InterPro" id="IPR002347">
    <property type="entry name" value="SDR_fam"/>
</dbReference>
<dbReference type="InterPro" id="IPR036291">
    <property type="entry name" value="NAD(P)-bd_dom_sf"/>
</dbReference>
<reference evidence="2 3" key="1">
    <citation type="submission" date="2021-03" db="EMBL/GenBank/DDBJ databases">
        <authorList>
            <person name="Peeters C."/>
        </authorList>
    </citation>
    <scope>NUCLEOTIDE SEQUENCE [LARGE SCALE GENOMIC DNA]</scope>
    <source>
        <strain evidence="2 3">LMG 26411</strain>
    </source>
</reference>
<dbReference type="Gene3D" id="3.40.50.720">
    <property type="entry name" value="NAD(P)-binding Rossmann-like Domain"/>
    <property type="match status" value="1"/>
</dbReference>
<dbReference type="GO" id="GO:0004316">
    <property type="term" value="F:3-oxoacyl-[acyl-carrier-protein] reductase (NADPH) activity"/>
    <property type="evidence" value="ECO:0007669"/>
    <property type="project" value="UniProtKB-EC"/>
</dbReference>
<accession>A0ABM8TUB9</accession>
<dbReference type="PRINTS" id="PR00080">
    <property type="entry name" value="SDRFAMILY"/>
</dbReference>
<dbReference type="CDD" id="cd05233">
    <property type="entry name" value="SDR_c"/>
    <property type="match status" value="1"/>
</dbReference>
<comment type="caution">
    <text evidence="2">The sequence shown here is derived from an EMBL/GenBank/DDBJ whole genome shotgun (WGS) entry which is preliminary data.</text>
</comment>
<dbReference type="PROSITE" id="PS00061">
    <property type="entry name" value="ADH_SHORT"/>
    <property type="match status" value="1"/>
</dbReference>
<organism evidence="2 3">
    <name type="scientific">Cupriavidus numazuensis</name>
    <dbReference type="NCBI Taxonomy" id="221992"/>
    <lineage>
        <taxon>Bacteria</taxon>
        <taxon>Pseudomonadati</taxon>
        <taxon>Pseudomonadota</taxon>
        <taxon>Betaproteobacteria</taxon>
        <taxon>Burkholderiales</taxon>
        <taxon>Burkholderiaceae</taxon>
        <taxon>Cupriavidus</taxon>
    </lineage>
</organism>
<dbReference type="Pfam" id="PF13561">
    <property type="entry name" value="adh_short_C2"/>
    <property type="match status" value="1"/>
</dbReference>
<gene>
    <name evidence="2" type="primary">fabG_30</name>
    <name evidence="2" type="ORF">LMG26411_07252</name>
</gene>
<keyword evidence="3" id="KW-1185">Reference proteome</keyword>
<dbReference type="EC" id="1.1.1.100" evidence="2"/>
<sequence length="263" mass="27931">MNDILDLRGKVMLVTGAGQGVGEQIARHFAAHNAAAVIVNDYFAERAEAVASAIRDSGGNAFAVQADVSDAASVQRMVAQVRELAGPVDVLVNNAGNFGATPSADVRKPFWEHGQETWGGTIAVNLHGVIHCASACIPDMIERKRGRIITIISDAGRVGEAGLEVYSGAKAGAAGFMRAIARTLGRYQVTANTVAISATVTPAIEKRLQEQPEMVKKMMERYVIRRPGQPTDVANMVLFLASEASAWITGQTYPVNGGFSFSM</sequence>
<dbReference type="SUPFAM" id="SSF51735">
    <property type="entry name" value="NAD(P)-binding Rossmann-fold domains"/>
    <property type="match status" value="1"/>
</dbReference>
<proteinExistence type="inferred from homology"/>
<name>A0ABM8TUB9_9BURK</name>
<dbReference type="EMBL" id="CAJPVI010000072">
    <property type="protein sequence ID" value="CAG2160138.1"/>
    <property type="molecule type" value="Genomic_DNA"/>
</dbReference>
<dbReference type="PRINTS" id="PR00081">
    <property type="entry name" value="GDHRDH"/>
</dbReference>
<protein>
    <submittedName>
        <fullName evidence="2">3-oxoacyl-[acyl-carrier-protein] reductase FabG</fullName>
        <ecNumber evidence="2">1.1.1.100</ecNumber>
    </submittedName>
</protein>
<evidence type="ECO:0000313" key="3">
    <source>
        <dbReference type="Proteomes" id="UP000672657"/>
    </source>
</evidence>
<comment type="similarity">
    <text evidence="1">Belongs to the short-chain dehydrogenases/reductases (SDR) family.</text>
</comment>
<dbReference type="PANTHER" id="PTHR42879">
    <property type="entry name" value="3-OXOACYL-(ACYL-CARRIER-PROTEIN) REDUCTASE"/>
    <property type="match status" value="1"/>
</dbReference>
<dbReference type="PANTHER" id="PTHR42879:SF2">
    <property type="entry name" value="3-OXOACYL-[ACYL-CARRIER-PROTEIN] REDUCTASE FABG"/>
    <property type="match status" value="1"/>
</dbReference>
<evidence type="ECO:0000313" key="2">
    <source>
        <dbReference type="EMBL" id="CAG2160138.1"/>
    </source>
</evidence>
<evidence type="ECO:0000256" key="1">
    <source>
        <dbReference type="ARBA" id="ARBA00006484"/>
    </source>
</evidence>